<dbReference type="InterPro" id="IPR011059">
    <property type="entry name" value="Metal-dep_hydrolase_composite"/>
</dbReference>
<reference evidence="3" key="1">
    <citation type="journal article" date="1996" name="Mol. Microbiol.">
        <title>An environmentally regulated pilus-like appendage involved in Campylobacter pathogenesis.</title>
        <authorList>
            <person name="Dolg P."/>
            <person name="Yao R."/>
            <person name="Burr D.H."/>
            <person name="Guerry P."/>
            <person name="Trust T.J."/>
        </authorList>
    </citation>
    <scope>NUCLEOTIDE SEQUENCE</scope>
    <source>
        <strain evidence="3">81-176</strain>
    </source>
</reference>
<dbReference type="InterPro" id="IPR050287">
    <property type="entry name" value="MTA/SAH_deaminase"/>
</dbReference>
<evidence type="ECO:0000313" key="3">
    <source>
        <dbReference type="EMBL" id="AAC44523.1"/>
    </source>
</evidence>
<dbReference type="NCBIfam" id="NF006269">
    <property type="entry name" value="PRK08418.1"/>
    <property type="match status" value="1"/>
</dbReference>
<dbReference type="EMBL" id="U38524">
    <property type="protein sequence ID" value="AAC44523.1"/>
    <property type="molecule type" value="Genomic_DNA"/>
</dbReference>
<name>P71126_CAMJU</name>
<evidence type="ECO:0000256" key="1">
    <source>
        <dbReference type="ARBA" id="ARBA00022801"/>
    </source>
</evidence>
<dbReference type="Gene3D" id="2.30.40.10">
    <property type="entry name" value="Urease, subunit C, domain 1"/>
    <property type="match status" value="1"/>
</dbReference>
<keyword evidence="1" id="KW-0378">Hydrolase</keyword>
<sequence>MSIACCIDNNSINCSKAFLNFIYDFTFKITLEKVKFYIILRCCKFHLLVNFFHFHSTINSHFSYAKHINIWALDNHYFHGFNLKNLFLTFYYNILKINFCYNVIFERKIVFIVAARYLFLCDEDFTILENQAFVFEDKILELGELDNLKKKYPKAKIIKTPKNSVILPAFINPHTHLEFSANSTTLHFGEFLIWLKSVINSRSILNAQAKEELILQSIKKMQKSGIGTIGEISSFGSDLDPCLKASHKGMRIVFFNEILGTNENQVEDKKQEFLKRFENSLKFKNDFFIPAISIHSPYSTHPSLAYFALDLAKKQNLLASTHFLESKAENIWLRESKGGFKKWLENFTLHPKPLYTPKDFVKLFKGVRTLFTHCVYLKEYEWLDKNLHSITHCAFSNRLLSQKSLDLKTALKSGLNIHLGTDGLSSNISLSLLDEMRANLLIHKNFDLLELASKLLQMVTLYPARALNLNLGELKKGKIADFSVFELGECDKKQAPLQFILNAKEVDKLFIKGKECKF</sequence>
<dbReference type="GO" id="GO:0016810">
    <property type="term" value="F:hydrolase activity, acting on carbon-nitrogen (but not peptide) bonds"/>
    <property type="evidence" value="ECO:0007669"/>
    <property type="project" value="InterPro"/>
</dbReference>
<dbReference type="Pfam" id="PF01979">
    <property type="entry name" value="Amidohydro_1"/>
    <property type="match status" value="1"/>
</dbReference>
<dbReference type="AlphaFoldDB" id="P71126"/>
<dbReference type="SUPFAM" id="SSF51556">
    <property type="entry name" value="Metallo-dependent hydrolases"/>
    <property type="match status" value="1"/>
</dbReference>
<feature type="domain" description="Amidohydrolase-related" evidence="2">
    <location>
        <begin position="165"/>
        <end position="515"/>
    </location>
</feature>
<organism evidence="3">
    <name type="scientific">Campylobacter jejuni</name>
    <dbReference type="NCBI Taxonomy" id="197"/>
    <lineage>
        <taxon>Bacteria</taxon>
        <taxon>Pseudomonadati</taxon>
        <taxon>Campylobacterota</taxon>
        <taxon>Epsilonproteobacteria</taxon>
        <taxon>Campylobacterales</taxon>
        <taxon>Campylobacteraceae</taxon>
        <taxon>Campylobacter</taxon>
    </lineage>
</organism>
<dbReference type="SUPFAM" id="SSF51338">
    <property type="entry name" value="Composite domain of metallo-dependent hydrolases"/>
    <property type="match status" value="1"/>
</dbReference>
<dbReference type="InterPro" id="IPR032466">
    <property type="entry name" value="Metal_Hydrolase"/>
</dbReference>
<dbReference type="PANTHER" id="PTHR43794:SF11">
    <property type="entry name" value="AMIDOHYDROLASE-RELATED DOMAIN-CONTAINING PROTEIN"/>
    <property type="match status" value="1"/>
</dbReference>
<accession>P71126</accession>
<dbReference type="InterPro" id="IPR006680">
    <property type="entry name" value="Amidohydro-rel"/>
</dbReference>
<dbReference type="Gene3D" id="3.20.20.140">
    <property type="entry name" value="Metal-dependent hydrolases"/>
    <property type="match status" value="1"/>
</dbReference>
<protein>
    <submittedName>
        <fullName evidence="3">ORF1; Method: conceptual translation supplied by author</fullName>
    </submittedName>
</protein>
<proteinExistence type="predicted"/>
<evidence type="ECO:0000259" key="2">
    <source>
        <dbReference type="Pfam" id="PF01979"/>
    </source>
</evidence>
<dbReference type="CDD" id="cd01312">
    <property type="entry name" value="Met_dep_hydrolase_D"/>
    <property type="match status" value="1"/>
</dbReference>
<dbReference type="PANTHER" id="PTHR43794">
    <property type="entry name" value="AMINOHYDROLASE SSNA-RELATED"/>
    <property type="match status" value="1"/>
</dbReference>